<accession>X0WRX1</accession>
<name>X0WRX1_9ZZZZ</name>
<feature type="non-terminal residue" evidence="1">
    <location>
        <position position="239"/>
    </location>
</feature>
<evidence type="ECO:0000313" key="1">
    <source>
        <dbReference type="EMBL" id="GAG33704.1"/>
    </source>
</evidence>
<proteinExistence type="predicted"/>
<comment type="caution">
    <text evidence="1">The sequence shown here is derived from an EMBL/GenBank/DDBJ whole genome shotgun (WGS) entry which is preliminary data.</text>
</comment>
<protein>
    <submittedName>
        <fullName evidence="1">Uncharacterized protein</fullName>
    </submittedName>
</protein>
<organism evidence="1">
    <name type="scientific">marine sediment metagenome</name>
    <dbReference type="NCBI Taxonomy" id="412755"/>
    <lineage>
        <taxon>unclassified sequences</taxon>
        <taxon>metagenomes</taxon>
        <taxon>ecological metagenomes</taxon>
    </lineage>
</organism>
<dbReference type="AlphaFoldDB" id="X0WRX1"/>
<reference evidence="1" key="1">
    <citation type="journal article" date="2014" name="Front. Microbiol.">
        <title>High frequency of phylogenetically diverse reductive dehalogenase-homologous genes in deep subseafloor sedimentary metagenomes.</title>
        <authorList>
            <person name="Kawai M."/>
            <person name="Futagami T."/>
            <person name="Toyoda A."/>
            <person name="Takaki Y."/>
            <person name="Nishi S."/>
            <person name="Hori S."/>
            <person name="Arai W."/>
            <person name="Tsubouchi T."/>
            <person name="Morono Y."/>
            <person name="Uchiyama I."/>
            <person name="Ito T."/>
            <person name="Fujiyama A."/>
            <person name="Inagaki F."/>
            <person name="Takami H."/>
        </authorList>
    </citation>
    <scope>NUCLEOTIDE SEQUENCE</scope>
    <source>
        <strain evidence="1">Expedition CK06-06</strain>
    </source>
</reference>
<gene>
    <name evidence="1" type="ORF">S01H1_66828</name>
</gene>
<sequence length="239" mass="25355">MANETFNTQIYHSEVKRRMAFQAGFLADTFDNSGVAEFTSKKGATLNYKVTTIPTAVDLNVEGDHTITSYASTDVSMTLDGKQLMYELSTQEEENTAFGIVSDAQMNSVTSISEFVEYTIGDYLNLHVTNVAGSASTAITGLDDLAPATAFLSASKVPRIGRYAALHTTPYSVLASSLVANEQAQAESMRLGTIPQTVGLNFREAAYADYQIVNGEFGASALTVKAGVAAGLSALTITG</sequence>
<dbReference type="EMBL" id="BARS01044207">
    <property type="protein sequence ID" value="GAG33704.1"/>
    <property type="molecule type" value="Genomic_DNA"/>
</dbReference>